<gene>
    <name evidence="5" type="ORF">Mal52_41720</name>
</gene>
<dbReference type="GO" id="GO:0008840">
    <property type="term" value="F:4-hydroxy-tetrahydrodipicolinate synthase activity"/>
    <property type="evidence" value="ECO:0007669"/>
    <property type="project" value="TreeGrafter"/>
</dbReference>
<evidence type="ECO:0000256" key="3">
    <source>
        <dbReference type="PIRSR" id="PIRSR001365-1"/>
    </source>
</evidence>
<dbReference type="Pfam" id="PF00701">
    <property type="entry name" value="DHDPS"/>
    <property type="match status" value="1"/>
</dbReference>
<dbReference type="EC" id="4.2.1.41" evidence="5"/>
<feature type="active site" description="Proton donor/acceptor" evidence="3">
    <location>
        <position position="138"/>
    </location>
</feature>
<dbReference type="Proteomes" id="UP000319383">
    <property type="component" value="Chromosome"/>
</dbReference>
<dbReference type="SMART" id="SM01130">
    <property type="entry name" value="DHDPS"/>
    <property type="match status" value="1"/>
</dbReference>
<evidence type="ECO:0000313" key="6">
    <source>
        <dbReference type="Proteomes" id="UP000319383"/>
    </source>
</evidence>
<protein>
    <submittedName>
        <fullName evidence="5">Putative 5-dehydro-4-deoxyglucarate dehydratase</fullName>
        <ecNumber evidence="5">4.2.1.41</ecNumber>
    </submittedName>
</protein>
<dbReference type="AlphaFoldDB" id="A0A517ZT57"/>
<dbReference type="PANTHER" id="PTHR12128">
    <property type="entry name" value="DIHYDRODIPICOLINATE SYNTHASE"/>
    <property type="match status" value="1"/>
</dbReference>
<dbReference type="InterPro" id="IPR013785">
    <property type="entry name" value="Aldolase_TIM"/>
</dbReference>
<evidence type="ECO:0000256" key="4">
    <source>
        <dbReference type="PIRSR" id="PIRSR001365-2"/>
    </source>
</evidence>
<sequence>MAIDPADLRGVHLVPLTAFDQSDQINETLQAQHSRNMYDAGVRLYLPAAGTSEFQSLSLDEVVKLVQITRENTGPDALIFAPVGLQLQHSIEVGRRALEVGATGIMFMPFVHPYLSDEGARDYYLQVIQATQCPTLIYKKAAIPSDALLLELSDNEHVVGIKHATNAMHEFRKVIQADGGRTEWICGSAERFAPYYMLAGSPGFTTGAGNLCPHLSLACHAAFAAQQWDEGMRLQSIIQPIEDFRARSGDSYNVSMLKYAMSLIGPDFGPARAPQRQLTAQDRSEIDALMQPILAAEAEVKNEAQSVGLSR</sequence>
<reference evidence="5 6" key="1">
    <citation type="submission" date="2019-02" db="EMBL/GenBank/DDBJ databases">
        <title>Deep-cultivation of Planctomycetes and their phenomic and genomic characterization uncovers novel biology.</title>
        <authorList>
            <person name="Wiegand S."/>
            <person name="Jogler M."/>
            <person name="Boedeker C."/>
            <person name="Pinto D."/>
            <person name="Vollmers J."/>
            <person name="Rivas-Marin E."/>
            <person name="Kohn T."/>
            <person name="Peeters S.H."/>
            <person name="Heuer A."/>
            <person name="Rast P."/>
            <person name="Oberbeckmann S."/>
            <person name="Bunk B."/>
            <person name="Jeske O."/>
            <person name="Meyerdierks A."/>
            <person name="Storesund J.E."/>
            <person name="Kallscheuer N."/>
            <person name="Luecker S."/>
            <person name="Lage O.M."/>
            <person name="Pohl T."/>
            <person name="Merkel B.J."/>
            <person name="Hornburger P."/>
            <person name="Mueller R.-W."/>
            <person name="Bruemmer F."/>
            <person name="Labrenz M."/>
            <person name="Spormann A.M."/>
            <person name="Op den Camp H."/>
            <person name="Overmann J."/>
            <person name="Amann R."/>
            <person name="Jetten M.S.M."/>
            <person name="Mascher T."/>
            <person name="Medema M.H."/>
            <person name="Devos D.P."/>
            <person name="Kaster A.-K."/>
            <person name="Ovreas L."/>
            <person name="Rohde M."/>
            <person name="Galperin M.Y."/>
            <person name="Jogler C."/>
        </authorList>
    </citation>
    <scope>NUCLEOTIDE SEQUENCE [LARGE SCALE GENOMIC DNA]</scope>
    <source>
        <strain evidence="5 6">Mal52</strain>
    </source>
</reference>
<dbReference type="KEGG" id="sdyn:Mal52_41720"/>
<dbReference type="InterPro" id="IPR002220">
    <property type="entry name" value="DapA-like"/>
</dbReference>
<dbReference type="PANTHER" id="PTHR12128:SF19">
    <property type="entry name" value="5-DEHYDRO-4-DEOXYGLUCARATE DEHYDRATASE 2-RELATED"/>
    <property type="match status" value="1"/>
</dbReference>
<name>A0A517ZT57_9PLAN</name>
<dbReference type="GO" id="GO:0047448">
    <property type="term" value="F:5-dehydro-4-deoxyglucarate dehydratase activity"/>
    <property type="evidence" value="ECO:0007669"/>
    <property type="project" value="UniProtKB-EC"/>
</dbReference>
<dbReference type="PIRSF" id="PIRSF001365">
    <property type="entry name" value="DHDPS"/>
    <property type="match status" value="1"/>
</dbReference>
<feature type="binding site" evidence="4">
    <location>
        <position position="51"/>
    </location>
    <ligand>
        <name>pyruvate</name>
        <dbReference type="ChEBI" id="CHEBI:15361"/>
    </ligand>
</feature>
<evidence type="ECO:0000256" key="1">
    <source>
        <dbReference type="ARBA" id="ARBA00023239"/>
    </source>
</evidence>
<organism evidence="5 6">
    <name type="scientific">Symmachiella dynata</name>
    <dbReference type="NCBI Taxonomy" id="2527995"/>
    <lineage>
        <taxon>Bacteria</taxon>
        <taxon>Pseudomonadati</taxon>
        <taxon>Planctomycetota</taxon>
        <taxon>Planctomycetia</taxon>
        <taxon>Planctomycetales</taxon>
        <taxon>Planctomycetaceae</taxon>
        <taxon>Symmachiella</taxon>
    </lineage>
</organism>
<accession>A0A517ZT57</accession>
<dbReference type="RefSeq" id="WP_145378224.1">
    <property type="nucleotide sequence ID" value="NZ_CP036276.1"/>
</dbReference>
<comment type="similarity">
    <text evidence="2">Belongs to the DapA family.</text>
</comment>
<dbReference type="CDD" id="cd00408">
    <property type="entry name" value="DHDPS-like"/>
    <property type="match status" value="1"/>
</dbReference>
<keyword evidence="6" id="KW-1185">Reference proteome</keyword>
<keyword evidence="1 2" id="KW-0456">Lyase</keyword>
<dbReference type="SUPFAM" id="SSF51569">
    <property type="entry name" value="Aldolase"/>
    <property type="match status" value="1"/>
</dbReference>
<dbReference type="Gene3D" id="3.20.20.70">
    <property type="entry name" value="Aldolase class I"/>
    <property type="match status" value="1"/>
</dbReference>
<feature type="active site" description="Schiff-base intermediate with substrate" evidence="3">
    <location>
        <position position="162"/>
    </location>
</feature>
<evidence type="ECO:0000256" key="2">
    <source>
        <dbReference type="PIRNR" id="PIRNR001365"/>
    </source>
</evidence>
<proteinExistence type="inferred from homology"/>
<dbReference type="EMBL" id="CP036276">
    <property type="protein sequence ID" value="QDU45677.1"/>
    <property type="molecule type" value="Genomic_DNA"/>
</dbReference>
<evidence type="ECO:0000313" key="5">
    <source>
        <dbReference type="EMBL" id="QDU45677.1"/>
    </source>
</evidence>